<dbReference type="Gene3D" id="3.90.1590.10">
    <property type="entry name" value="glutathione-dependent formaldehyde- activating enzyme (gfa)"/>
    <property type="match status" value="1"/>
</dbReference>
<comment type="similarity">
    <text evidence="1">Belongs to the Gfa family.</text>
</comment>
<dbReference type="InterPro" id="IPR006913">
    <property type="entry name" value="CENP-V/GFA"/>
</dbReference>
<gene>
    <name evidence="6" type="ORF">SAMN04488071_2286</name>
</gene>
<dbReference type="GO" id="GO:0016846">
    <property type="term" value="F:carbon-sulfur lyase activity"/>
    <property type="evidence" value="ECO:0007669"/>
    <property type="project" value="InterPro"/>
</dbReference>
<evidence type="ECO:0000256" key="4">
    <source>
        <dbReference type="ARBA" id="ARBA00023239"/>
    </source>
</evidence>
<evidence type="ECO:0000313" key="7">
    <source>
        <dbReference type="Proteomes" id="UP000183685"/>
    </source>
</evidence>
<dbReference type="Proteomes" id="UP000183685">
    <property type="component" value="Unassembled WGS sequence"/>
</dbReference>
<evidence type="ECO:0000313" key="6">
    <source>
        <dbReference type="EMBL" id="SDE20190.1"/>
    </source>
</evidence>
<evidence type="ECO:0000256" key="1">
    <source>
        <dbReference type="ARBA" id="ARBA00005495"/>
    </source>
</evidence>
<evidence type="ECO:0000256" key="3">
    <source>
        <dbReference type="ARBA" id="ARBA00022833"/>
    </source>
</evidence>
<keyword evidence="4" id="KW-0456">Lyase</keyword>
<dbReference type="PANTHER" id="PTHR33337">
    <property type="entry name" value="GFA DOMAIN-CONTAINING PROTEIN"/>
    <property type="match status" value="1"/>
</dbReference>
<accession>A0A1G7AZU4</accession>
<reference evidence="6 7" key="1">
    <citation type="submission" date="2016-10" db="EMBL/GenBank/DDBJ databases">
        <authorList>
            <person name="de Groot N.N."/>
        </authorList>
    </citation>
    <scope>NUCLEOTIDE SEQUENCE [LARGE SCALE GENOMIC DNA]</scope>
    <source>
        <strain evidence="6 7">CGMCC 1.9109</strain>
    </source>
</reference>
<dbReference type="GO" id="GO:0046872">
    <property type="term" value="F:metal ion binding"/>
    <property type="evidence" value="ECO:0007669"/>
    <property type="project" value="UniProtKB-KW"/>
</dbReference>
<keyword evidence="3" id="KW-0862">Zinc</keyword>
<dbReference type="RefSeq" id="WP_068307286.1">
    <property type="nucleotide sequence ID" value="NZ_FNAK01000005.1"/>
</dbReference>
<sequence>MSEQTGYTARCLCGAVKAEIVAKPLWVSHCHCPSCQKATSAAFATYVGFDAAAVRFTEDEPKFYKSSPGVKRRFCGACGSPVSFEGEAWPGEIHLHAGFINETDDLHPESHVYVRSRKPWAKTDDGLPTYRMFPKDEG</sequence>
<evidence type="ECO:0000259" key="5">
    <source>
        <dbReference type="PROSITE" id="PS51891"/>
    </source>
</evidence>
<dbReference type="PROSITE" id="PS51891">
    <property type="entry name" value="CENP_V_GFA"/>
    <property type="match status" value="1"/>
</dbReference>
<dbReference type="EMBL" id="FNAK01000005">
    <property type="protein sequence ID" value="SDE20190.1"/>
    <property type="molecule type" value="Genomic_DNA"/>
</dbReference>
<dbReference type="PANTHER" id="PTHR33337:SF40">
    <property type="entry name" value="CENP-V_GFA DOMAIN-CONTAINING PROTEIN-RELATED"/>
    <property type="match status" value="1"/>
</dbReference>
<dbReference type="Pfam" id="PF04828">
    <property type="entry name" value="GFA"/>
    <property type="match status" value="1"/>
</dbReference>
<organism evidence="6 7">
    <name type="scientific">Kordiimonas lacus</name>
    <dbReference type="NCBI Taxonomy" id="637679"/>
    <lineage>
        <taxon>Bacteria</taxon>
        <taxon>Pseudomonadati</taxon>
        <taxon>Pseudomonadota</taxon>
        <taxon>Alphaproteobacteria</taxon>
        <taxon>Kordiimonadales</taxon>
        <taxon>Kordiimonadaceae</taxon>
        <taxon>Kordiimonas</taxon>
    </lineage>
</organism>
<feature type="domain" description="CENP-V/GFA" evidence="5">
    <location>
        <begin position="7"/>
        <end position="121"/>
    </location>
</feature>
<dbReference type="SUPFAM" id="SSF51316">
    <property type="entry name" value="Mss4-like"/>
    <property type="match status" value="1"/>
</dbReference>
<keyword evidence="2" id="KW-0479">Metal-binding</keyword>
<dbReference type="InterPro" id="IPR011057">
    <property type="entry name" value="Mss4-like_sf"/>
</dbReference>
<dbReference type="STRING" id="637679.GCA_001550055_03451"/>
<name>A0A1G7AZU4_9PROT</name>
<proteinExistence type="inferred from homology"/>
<dbReference type="AlphaFoldDB" id="A0A1G7AZU4"/>
<evidence type="ECO:0000256" key="2">
    <source>
        <dbReference type="ARBA" id="ARBA00022723"/>
    </source>
</evidence>
<keyword evidence="7" id="KW-1185">Reference proteome</keyword>
<protein>
    <submittedName>
        <fullName evidence="6">Uncharacterized conserved protein</fullName>
    </submittedName>
</protein>